<dbReference type="PRINTS" id="PR00039">
    <property type="entry name" value="HTHLYSR"/>
</dbReference>
<name>A0A540VUP2_9GAMM</name>
<dbReference type="Pfam" id="PF03466">
    <property type="entry name" value="LysR_substrate"/>
    <property type="match status" value="1"/>
</dbReference>
<gene>
    <name evidence="6" type="ORF">FKY71_06405</name>
</gene>
<evidence type="ECO:0000259" key="5">
    <source>
        <dbReference type="PROSITE" id="PS50931"/>
    </source>
</evidence>
<feature type="domain" description="HTH lysR-type" evidence="5">
    <location>
        <begin position="17"/>
        <end position="74"/>
    </location>
</feature>
<keyword evidence="2" id="KW-0805">Transcription regulation</keyword>
<dbReference type="InterPro" id="IPR036388">
    <property type="entry name" value="WH-like_DNA-bd_sf"/>
</dbReference>
<sequence>MSRSETSAEARNRSAGITLRELQVLQALVASGTAISAARRLGISQSAVSRRLAQLEDRLGFLLFVRAGGRLVPKVEALSINEQLTPVFDTLARIANHSGEPEKTYAGSLSIVAPPTIAHRFLPGRIAAFKKQNPDLQISFDVLASDSLLTGIAEGRFDVGITDSNVSHEGISPELLLETQAICILPKNHHLVSFDVIRAEDLQGEAFIALSRRHSSRAAIDRLFDRAGLRLNHVLEASTNVSVAEFVREGLGVSLLNPFPLVHQMGESIVMRPFLPTISYSTNFLLPSSRAPSSATLAFMQAVRVSLDSTAYPTPPVPT</sequence>
<dbReference type="GO" id="GO:0003700">
    <property type="term" value="F:DNA-binding transcription factor activity"/>
    <property type="evidence" value="ECO:0007669"/>
    <property type="project" value="InterPro"/>
</dbReference>
<dbReference type="InterPro" id="IPR000847">
    <property type="entry name" value="LysR_HTH_N"/>
</dbReference>
<accession>A0A540VUP2</accession>
<proteinExistence type="inferred from homology"/>
<evidence type="ECO:0000256" key="1">
    <source>
        <dbReference type="ARBA" id="ARBA00009437"/>
    </source>
</evidence>
<organism evidence="6 7">
    <name type="scientific">Spiribacter salinus</name>
    <dbReference type="NCBI Taxonomy" id="1335746"/>
    <lineage>
        <taxon>Bacteria</taxon>
        <taxon>Pseudomonadati</taxon>
        <taxon>Pseudomonadota</taxon>
        <taxon>Gammaproteobacteria</taxon>
        <taxon>Chromatiales</taxon>
        <taxon>Ectothiorhodospiraceae</taxon>
        <taxon>Spiribacter</taxon>
    </lineage>
</organism>
<evidence type="ECO:0000313" key="6">
    <source>
        <dbReference type="EMBL" id="TQE99873.1"/>
    </source>
</evidence>
<dbReference type="Pfam" id="PF00126">
    <property type="entry name" value="HTH_1"/>
    <property type="match status" value="1"/>
</dbReference>
<dbReference type="AlphaFoldDB" id="A0A540VUP2"/>
<dbReference type="PROSITE" id="PS50931">
    <property type="entry name" value="HTH_LYSR"/>
    <property type="match status" value="1"/>
</dbReference>
<evidence type="ECO:0000256" key="2">
    <source>
        <dbReference type="ARBA" id="ARBA00023015"/>
    </source>
</evidence>
<evidence type="ECO:0000256" key="4">
    <source>
        <dbReference type="ARBA" id="ARBA00023163"/>
    </source>
</evidence>
<dbReference type="PANTHER" id="PTHR30427:SF1">
    <property type="entry name" value="TRANSCRIPTIONAL ACTIVATOR PROTEIN LYSR"/>
    <property type="match status" value="1"/>
</dbReference>
<dbReference type="Gene3D" id="3.40.190.290">
    <property type="match status" value="1"/>
</dbReference>
<keyword evidence="3" id="KW-0238">DNA-binding</keyword>
<dbReference type="PANTHER" id="PTHR30427">
    <property type="entry name" value="TRANSCRIPTIONAL ACTIVATOR PROTEIN LYSR"/>
    <property type="match status" value="1"/>
</dbReference>
<dbReference type="Gene3D" id="1.10.10.10">
    <property type="entry name" value="Winged helix-like DNA-binding domain superfamily/Winged helix DNA-binding domain"/>
    <property type="match status" value="1"/>
</dbReference>
<dbReference type="Proteomes" id="UP000315400">
    <property type="component" value="Unassembled WGS sequence"/>
</dbReference>
<evidence type="ECO:0000256" key="3">
    <source>
        <dbReference type="ARBA" id="ARBA00023125"/>
    </source>
</evidence>
<comment type="similarity">
    <text evidence="1">Belongs to the LysR transcriptional regulatory family.</text>
</comment>
<dbReference type="InterPro" id="IPR036390">
    <property type="entry name" value="WH_DNA-bd_sf"/>
</dbReference>
<dbReference type="GO" id="GO:0043565">
    <property type="term" value="F:sequence-specific DNA binding"/>
    <property type="evidence" value="ECO:0007669"/>
    <property type="project" value="TreeGrafter"/>
</dbReference>
<dbReference type="EMBL" id="VIFK01000035">
    <property type="protein sequence ID" value="TQE99873.1"/>
    <property type="molecule type" value="Genomic_DNA"/>
</dbReference>
<dbReference type="InterPro" id="IPR005119">
    <property type="entry name" value="LysR_subst-bd"/>
</dbReference>
<dbReference type="SUPFAM" id="SSF46785">
    <property type="entry name" value="Winged helix' DNA-binding domain"/>
    <property type="match status" value="1"/>
</dbReference>
<evidence type="ECO:0000313" key="7">
    <source>
        <dbReference type="Proteomes" id="UP000315400"/>
    </source>
</evidence>
<dbReference type="SUPFAM" id="SSF53850">
    <property type="entry name" value="Periplasmic binding protein-like II"/>
    <property type="match status" value="1"/>
</dbReference>
<keyword evidence="4" id="KW-0804">Transcription</keyword>
<dbReference type="GO" id="GO:0010628">
    <property type="term" value="P:positive regulation of gene expression"/>
    <property type="evidence" value="ECO:0007669"/>
    <property type="project" value="TreeGrafter"/>
</dbReference>
<reference evidence="6 7" key="1">
    <citation type="submission" date="2019-06" db="EMBL/GenBank/DDBJ databases">
        <title>Metagenome assembled Genome of Spiribacter salinus SL48-SHIP from the microbial mat of Salt Lake 48 (Novosibirsk region, Russia).</title>
        <authorList>
            <person name="Shipova A."/>
            <person name="Rozanov A.S."/>
            <person name="Bryanskaya A.V."/>
            <person name="Peltek S.E."/>
        </authorList>
    </citation>
    <scope>NUCLEOTIDE SEQUENCE [LARGE SCALE GENOMIC DNA]</scope>
    <source>
        <strain evidence="6">SL48-SHIP-2</strain>
    </source>
</reference>
<comment type="caution">
    <text evidence="6">The sequence shown here is derived from an EMBL/GenBank/DDBJ whole genome shotgun (WGS) entry which is preliminary data.</text>
</comment>
<protein>
    <submittedName>
        <fullName evidence="6">LysR family transcriptional regulator</fullName>
    </submittedName>
</protein>